<evidence type="ECO:0000256" key="1">
    <source>
        <dbReference type="ARBA" id="ARBA00001931"/>
    </source>
</evidence>
<dbReference type="GO" id="GO:0016491">
    <property type="term" value="F:oxidoreductase activity"/>
    <property type="evidence" value="ECO:0007669"/>
    <property type="project" value="UniProtKB-KW"/>
</dbReference>
<comment type="cofactor">
    <cofactor evidence="1">
        <name>pyrroloquinoline quinone</name>
        <dbReference type="ChEBI" id="CHEBI:58442"/>
    </cofactor>
</comment>
<evidence type="ECO:0000259" key="5">
    <source>
        <dbReference type="Pfam" id="PF01011"/>
    </source>
</evidence>
<evidence type="ECO:0000256" key="3">
    <source>
        <dbReference type="ARBA" id="ARBA00023002"/>
    </source>
</evidence>
<dbReference type="EMBL" id="FNTI01000001">
    <property type="protein sequence ID" value="SEC52091.1"/>
    <property type="molecule type" value="Genomic_DNA"/>
</dbReference>
<evidence type="ECO:0000313" key="6">
    <source>
        <dbReference type="EMBL" id="SEC52091.1"/>
    </source>
</evidence>
<name>A0A1M6UQ35_9BRAD</name>
<dbReference type="PANTHER" id="PTHR32303">
    <property type="entry name" value="QUINOPROTEIN ALCOHOL DEHYDROGENASE (CYTOCHROME C)"/>
    <property type="match status" value="1"/>
</dbReference>
<dbReference type="SMART" id="SM00564">
    <property type="entry name" value="PQQ"/>
    <property type="match status" value="3"/>
</dbReference>
<feature type="region of interest" description="Disordered" evidence="4">
    <location>
        <begin position="499"/>
        <end position="526"/>
    </location>
</feature>
<dbReference type="Gene3D" id="2.140.10.10">
    <property type="entry name" value="Quinoprotein alcohol dehydrogenase-like superfamily"/>
    <property type="match status" value="1"/>
</dbReference>
<keyword evidence="3" id="KW-0560">Oxidoreductase</keyword>
<accession>A0A1M6UQ35</accession>
<dbReference type="AlphaFoldDB" id="A0A1M6UQ35"/>
<dbReference type="PANTHER" id="PTHR32303:SF10">
    <property type="entry name" value="OUTER MEMBRANE PROTEIN ASSEMBLY FACTOR BAMB"/>
    <property type="match status" value="1"/>
</dbReference>
<dbReference type="InterPro" id="IPR011047">
    <property type="entry name" value="Quinoprotein_ADH-like_sf"/>
</dbReference>
<sequence length="576" mass="63104">MADWLKFLDTPKHGSCLNVAEIELSTLARQALRARRIARQDTLEHRIARWEDERNAAGTAVDWQFTTAGLAVEPFRRGSVSGEEPLGFLVRCPRHSYSEDPLNRYATIVTWAVLTCAGATGAFGQADSRKPDTEWRGYNGGYDATRFSPLTEIDTKNVASLQEVARFRLPETMSFQSEPVMIGDTIYVTTRENTYAIDARTGTQRWVRHHELKYPASPGRLGRGVAYADGRVFRGLVDGHVLALDAKTGDVIWDVIGADTNAGEFYTAAPVVWDGRVYLGNAGSDYGGIGHIRAFDAKTGKRLWSFDTVPSTGDAAKTWPDDPNRVKAGGGTYSSYALDPEAGLLYSPVGNPGPDFVRDYRKGDNLYTSSVVFLDARTGELKGYHQLVKNDFHDWDLAASPILFTSKAGRKMVAAAGKNGYLYGLSRDLKEVFYQTPVTRIENVDAPLTPEGTRFLPGTQGGTNWYGPSYSPSLNALFVSTIDWATTLKLADPKAWSTTHPSRLSELPTGSATRTRMTSGSATSPPLMPIAAKCSGNMTPTLRWWHQSRQPQAACFSLATRRGISSPSTRPADACC</sequence>
<organism evidence="6 7">
    <name type="scientific">Bradyrhizobium lablabi</name>
    <dbReference type="NCBI Taxonomy" id="722472"/>
    <lineage>
        <taxon>Bacteria</taxon>
        <taxon>Pseudomonadati</taxon>
        <taxon>Pseudomonadota</taxon>
        <taxon>Alphaproteobacteria</taxon>
        <taxon>Hyphomicrobiales</taxon>
        <taxon>Nitrobacteraceae</taxon>
        <taxon>Bradyrhizobium</taxon>
    </lineage>
</organism>
<proteinExistence type="inferred from homology"/>
<dbReference type="Proteomes" id="UP000183208">
    <property type="component" value="Unassembled WGS sequence"/>
</dbReference>
<comment type="similarity">
    <text evidence="2">Belongs to the bacterial PQQ dehydrogenase family.</text>
</comment>
<evidence type="ECO:0000256" key="4">
    <source>
        <dbReference type="SAM" id="MobiDB-lite"/>
    </source>
</evidence>
<dbReference type="InterPro" id="IPR002372">
    <property type="entry name" value="PQQ_rpt_dom"/>
</dbReference>
<reference evidence="6 7" key="1">
    <citation type="submission" date="2016-10" db="EMBL/GenBank/DDBJ databases">
        <authorList>
            <person name="de Groot N.N."/>
        </authorList>
    </citation>
    <scope>NUCLEOTIDE SEQUENCE [LARGE SCALE GENOMIC DNA]</scope>
    <source>
        <strain evidence="6 7">GAS522</strain>
    </source>
</reference>
<protein>
    <submittedName>
        <fullName evidence="6">PQQ-like domain-containing protein</fullName>
    </submittedName>
</protein>
<dbReference type="Pfam" id="PF01011">
    <property type="entry name" value="PQQ"/>
    <property type="match status" value="1"/>
</dbReference>
<dbReference type="SUPFAM" id="SSF50998">
    <property type="entry name" value="Quinoprotein alcohol dehydrogenase-like"/>
    <property type="match status" value="1"/>
</dbReference>
<gene>
    <name evidence="6" type="ORF">SAMN05444171_1613</name>
</gene>
<dbReference type="InterPro" id="IPR018391">
    <property type="entry name" value="PQQ_b-propeller_rpt"/>
</dbReference>
<feature type="compositionally biased region" description="Polar residues" evidence="4">
    <location>
        <begin position="499"/>
        <end position="524"/>
    </location>
</feature>
<evidence type="ECO:0000256" key="2">
    <source>
        <dbReference type="ARBA" id="ARBA00008156"/>
    </source>
</evidence>
<evidence type="ECO:0000313" key="7">
    <source>
        <dbReference type="Proteomes" id="UP000183208"/>
    </source>
</evidence>
<feature type="domain" description="Pyrrolo-quinoline quinone repeat" evidence="5">
    <location>
        <begin position="135"/>
        <end position="427"/>
    </location>
</feature>